<protein>
    <recommendedName>
        <fullName evidence="8">C2H2-type domain-containing protein</fullName>
    </recommendedName>
</protein>
<keyword evidence="2" id="KW-0479">Metal-binding</keyword>
<dbReference type="GO" id="GO:0008270">
    <property type="term" value="F:zinc ion binding"/>
    <property type="evidence" value="ECO:0007669"/>
    <property type="project" value="UniProtKB-KW"/>
</dbReference>
<dbReference type="SUPFAM" id="SSF57667">
    <property type="entry name" value="beta-beta-alpha zinc fingers"/>
    <property type="match status" value="2"/>
</dbReference>
<proteinExistence type="predicted"/>
<dbReference type="InterPro" id="IPR050331">
    <property type="entry name" value="Zinc_finger"/>
</dbReference>
<evidence type="ECO:0000313" key="10">
    <source>
        <dbReference type="Proteomes" id="UP000694523"/>
    </source>
</evidence>
<dbReference type="Proteomes" id="UP000694523">
    <property type="component" value="Unplaced"/>
</dbReference>
<dbReference type="FunFam" id="3.30.160.60:FF:000145">
    <property type="entry name" value="Zinc finger protein 574"/>
    <property type="match status" value="1"/>
</dbReference>
<dbReference type="SMART" id="SM00355">
    <property type="entry name" value="ZnF_C2H2"/>
    <property type="match status" value="5"/>
</dbReference>
<evidence type="ECO:0000256" key="5">
    <source>
        <dbReference type="ARBA" id="ARBA00022833"/>
    </source>
</evidence>
<dbReference type="InterPro" id="IPR013087">
    <property type="entry name" value="Znf_C2H2_type"/>
</dbReference>
<dbReference type="AlphaFoldDB" id="A0A8C6UBV7"/>
<dbReference type="PANTHER" id="PTHR16515">
    <property type="entry name" value="PR DOMAIN ZINC FINGER PROTEIN"/>
    <property type="match status" value="1"/>
</dbReference>
<dbReference type="Gene3D" id="3.30.160.60">
    <property type="entry name" value="Classic Zinc Finger"/>
    <property type="match status" value="4"/>
</dbReference>
<dbReference type="PROSITE" id="PS50157">
    <property type="entry name" value="ZINC_FINGER_C2H2_2"/>
    <property type="match status" value="4"/>
</dbReference>
<keyword evidence="10" id="KW-1185">Reference proteome</keyword>
<evidence type="ECO:0000256" key="2">
    <source>
        <dbReference type="ARBA" id="ARBA00022723"/>
    </source>
</evidence>
<keyword evidence="5" id="KW-0862">Zinc</keyword>
<organism evidence="9 10">
    <name type="scientific">Neogobius melanostomus</name>
    <name type="common">round goby</name>
    <dbReference type="NCBI Taxonomy" id="47308"/>
    <lineage>
        <taxon>Eukaryota</taxon>
        <taxon>Metazoa</taxon>
        <taxon>Chordata</taxon>
        <taxon>Craniata</taxon>
        <taxon>Vertebrata</taxon>
        <taxon>Euteleostomi</taxon>
        <taxon>Actinopterygii</taxon>
        <taxon>Neopterygii</taxon>
        <taxon>Teleostei</taxon>
        <taxon>Neoteleostei</taxon>
        <taxon>Acanthomorphata</taxon>
        <taxon>Gobiaria</taxon>
        <taxon>Gobiiformes</taxon>
        <taxon>Gobioidei</taxon>
        <taxon>Gobiidae</taxon>
        <taxon>Benthophilinae</taxon>
        <taxon>Neogobiini</taxon>
        <taxon>Neogobius</taxon>
    </lineage>
</organism>
<keyword evidence="3" id="KW-0677">Repeat</keyword>
<feature type="domain" description="C2H2-type" evidence="8">
    <location>
        <begin position="31"/>
        <end position="58"/>
    </location>
</feature>
<keyword evidence="4 7" id="KW-0863">Zinc-finger</keyword>
<feature type="domain" description="C2H2-type" evidence="8">
    <location>
        <begin position="80"/>
        <end position="107"/>
    </location>
</feature>
<evidence type="ECO:0000256" key="3">
    <source>
        <dbReference type="ARBA" id="ARBA00022737"/>
    </source>
</evidence>
<dbReference type="Ensembl" id="ENSNMLT00000037544.1">
    <property type="protein sequence ID" value="ENSNMLP00000033701.1"/>
    <property type="gene ID" value="ENSNMLG00000021056.1"/>
</dbReference>
<feature type="domain" description="C2H2-type" evidence="8">
    <location>
        <begin position="107"/>
        <end position="133"/>
    </location>
</feature>
<evidence type="ECO:0000256" key="4">
    <source>
        <dbReference type="ARBA" id="ARBA00022771"/>
    </source>
</evidence>
<name>A0A8C6UBV7_9GOBI</name>
<evidence type="ECO:0000313" key="9">
    <source>
        <dbReference type="Ensembl" id="ENSNMLP00000033701.1"/>
    </source>
</evidence>
<evidence type="ECO:0000256" key="1">
    <source>
        <dbReference type="ARBA" id="ARBA00004123"/>
    </source>
</evidence>
<evidence type="ECO:0000256" key="7">
    <source>
        <dbReference type="PROSITE-ProRule" id="PRU00042"/>
    </source>
</evidence>
<feature type="domain" description="C2H2-type" evidence="8">
    <location>
        <begin position="2"/>
        <end position="30"/>
    </location>
</feature>
<evidence type="ECO:0000256" key="6">
    <source>
        <dbReference type="ARBA" id="ARBA00023242"/>
    </source>
</evidence>
<dbReference type="PROSITE" id="PS00028">
    <property type="entry name" value="ZINC_FINGER_C2H2_1"/>
    <property type="match status" value="3"/>
</dbReference>
<dbReference type="PANTHER" id="PTHR16515:SF49">
    <property type="entry name" value="GASTRULA ZINC FINGER PROTEIN XLCGF49.1-LIKE-RELATED"/>
    <property type="match status" value="1"/>
</dbReference>
<reference evidence="9" key="1">
    <citation type="submission" date="2025-08" db="UniProtKB">
        <authorList>
            <consortium name="Ensembl"/>
        </authorList>
    </citation>
    <scope>IDENTIFICATION</scope>
</reference>
<dbReference type="GO" id="GO:0005634">
    <property type="term" value="C:nucleus"/>
    <property type="evidence" value="ECO:0007669"/>
    <property type="project" value="UniProtKB-SubCell"/>
</dbReference>
<comment type="subcellular location">
    <subcellularLocation>
        <location evidence="1">Nucleus</location>
    </subcellularLocation>
</comment>
<dbReference type="Pfam" id="PF00096">
    <property type="entry name" value="zf-C2H2"/>
    <property type="match status" value="3"/>
</dbReference>
<sequence>RITSERECGKRFALNQNLQSHMTSHSEERPFKCSVCEKSFKKDCILTNHMKTHRGDCSECGRKLKWKSLASHLRNVHHIFACSVCKERFTDNVGLKEHMMTHVEKFHICSVCGERFIWKTALLRHEREAHERS</sequence>
<evidence type="ECO:0000259" key="8">
    <source>
        <dbReference type="PROSITE" id="PS50157"/>
    </source>
</evidence>
<dbReference type="GO" id="GO:0010468">
    <property type="term" value="P:regulation of gene expression"/>
    <property type="evidence" value="ECO:0007669"/>
    <property type="project" value="TreeGrafter"/>
</dbReference>
<dbReference type="InterPro" id="IPR036236">
    <property type="entry name" value="Znf_C2H2_sf"/>
</dbReference>
<accession>A0A8C6UBV7</accession>
<keyword evidence="6" id="KW-0539">Nucleus</keyword>
<reference evidence="9" key="2">
    <citation type="submission" date="2025-09" db="UniProtKB">
        <authorList>
            <consortium name="Ensembl"/>
        </authorList>
    </citation>
    <scope>IDENTIFICATION</scope>
</reference>